<dbReference type="Proteomes" id="UP000202511">
    <property type="component" value="Segment"/>
</dbReference>
<reference evidence="1 2" key="1">
    <citation type="journal article" date="2015" name="Parasitol. Res.">
        <title>Viruses in close associations with free-living amoebae.</title>
        <authorList>
            <person name="Scheid P."/>
        </authorList>
    </citation>
    <scope>NUCLEOTIDE SEQUENCE [LARGE SCALE GENOMIC DNA]</scope>
    <source>
        <strain evidence="1">KlaHel</strain>
    </source>
</reference>
<dbReference type="InterPro" id="IPR036047">
    <property type="entry name" value="F-box-like_dom_sf"/>
</dbReference>
<evidence type="ECO:0008006" key="3">
    <source>
        <dbReference type="Google" id="ProtNLM"/>
    </source>
</evidence>
<dbReference type="SUPFAM" id="SSF81383">
    <property type="entry name" value="F-box domain"/>
    <property type="match status" value="1"/>
</dbReference>
<name>A0A0B5J5V2_9VIRU</name>
<evidence type="ECO:0000313" key="2">
    <source>
        <dbReference type="Proteomes" id="UP000202511"/>
    </source>
</evidence>
<dbReference type="GeneID" id="23461992"/>
<organism evidence="1 2">
    <name type="scientific">Pandoravirus inopinatum</name>
    <dbReference type="NCBI Taxonomy" id="1605721"/>
    <lineage>
        <taxon>Viruses</taxon>
        <taxon>Pandoravirus</taxon>
    </lineage>
</organism>
<evidence type="ECO:0000313" key="1">
    <source>
        <dbReference type="EMBL" id="AJF97075.1"/>
    </source>
</evidence>
<sequence>MKGSPRDGADAANPEIGLACLPPELIGMILGYVGDCDFCRCCQASALFWVPPTDAAIETRKRRWRGCREPHDFCATGNTEALALLSDRGVTFDVRLCVVNAIAHGHGKRILALLRCIGLVASGTVADGGICDEWRQKACSVAARNGRTDILTAEWHPRLGSDCIIDSAIQGDSLAVFQWACEASGISPRAADVWSALRNGAVTILAHCRRVLIDRAWWVHIAETAAHWSFGIEAVLLCMGDDAPPHAQSDICYALCGSAPLCDVETFYGRFPDAFNEWCLSAAVDAKRMDVARWLCERFPTLGDRLADRLVGLPPIDRMFAVPHDCGASVKWLYGTDLIGDVPQLVRIAAERGATGLAAYITDHELPFADLSSACGF</sequence>
<dbReference type="RefSeq" id="YP_009119310.1">
    <property type="nucleotide sequence ID" value="NC_026440.1"/>
</dbReference>
<accession>A0A0B5J5V2</accession>
<protein>
    <recommendedName>
        <fullName evidence="3">Ankyrin repeat protein</fullName>
    </recommendedName>
</protein>
<proteinExistence type="predicted"/>
<dbReference type="EMBL" id="KP136319">
    <property type="protein sequence ID" value="AJF97075.1"/>
    <property type="molecule type" value="Genomic_DNA"/>
</dbReference>
<dbReference type="KEGG" id="vg:23461992"/>